<evidence type="ECO:0000313" key="2">
    <source>
        <dbReference type="EMBL" id="PNF17677.1"/>
    </source>
</evidence>
<feature type="compositionally biased region" description="Polar residues" evidence="1">
    <location>
        <begin position="1"/>
        <end position="25"/>
    </location>
</feature>
<reference evidence="2 3" key="1">
    <citation type="submission" date="2017-12" db="EMBL/GenBank/DDBJ databases">
        <title>Hemimetabolous genomes reveal molecular basis of termite eusociality.</title>
        <authorList>
            <person name="Harrison M.C."/>
            <person name="Jongepier E."/>
            <person name="Robertson H.M."/>
            <person name="Arning N."/>
            <person name="Bitard-Feildel T."/>
            <person name="Chao H."/>
            <person name="Childers C.P."/>
            <person name="Dinh H."/>
            <person name="Doddapaneni H."/>
            <person name="Dugan S."/>
            <person name="Gowin J."/>
            <person name="Greiner C."/>
            <person name="Han Y."/>
            <person name="Hu H."/>
            <person name="Hughes D.S.T."/>
            <person name="Huylmans A.-K."/>
            <person name="Kemena C."/>
            <person name="Kremer L.P.M."/>
            <person name="Lee S.L."/>
            <person name="Lopez-Ezquerra A."/>
            <person name="Mallet L."/>
            <person name="Monroy-Kuhn J.M."/>
            <person name="Moser A."/>
            <person name="Murali S.C."/>
            <person name="Muzny D.M."/>
            <person name="Otani S."/>
            <person name="Piulachs M.-D."/>
            <person name="Poelchau M."/>
            <person name="Qu J."/>
            <person name="Schaub F."/>
            <person name="Wada-Katsumata A."/>
            <person name="Worley K.C."/>
            <person name="Xie Q."/>
            <person name="Ylla G."/>
            <person name="Poulsen M."/>
            <person name="Gibbs R.A."/>
            <person name="Schal C."/>
            <person name="Richards S."/>
            <person name="Belles X."/>
            <person name="Korb J."/>
            <person name="Bornberg-Bauer E."/>
        </authorList>
    </citation>
    <scope>NUCLEOTIDE SEQUENCE [LARGE SCALE GENOMIC DNA]</scope>
    <source>
        <tissue evidence="2">Whole body</tissue>
    </source>
</reference>
<feature type="region of interest" description="Disordered" evidence="1">
    <location>
        <begin position="1"/>
        <end position="35"/>
    </location>
</feature>
<sequence length="468" mass="51295">MANASDNENALNATLSPRENASPTISDSLSSSKEDSLLGLNKKQVILENSLLTGRNTNCSPLENSEVRNASSSSQDFIVNERSNMPQNNHSAKMRQDDSPDSCSVVLDDEEESLGSGIESDVEDASSEEKPGEPSKVLSLLPHYDPTIDTKLPETVSLLTTPDGGKVYLVGTAHFSMESQEDVAKIIQAVQPHIVLVELCKSRVNILQLDEKTVLEEAKNINFEKVQSTIKQNGVFNGLMYILLLSMSAHLTKQLGMAPGGEFRRAFAEARQVPMCLIHLGDRPIHITLQRALASLSWWQTIRLMWHLIMSKQPISKEEVERCKRRDLLEEMLAEMAGEFPALGTVFVNERDVFLTHSLQLAALPQRTNSGVVPVRVVGVVGIGHVPGIVQHWGKVTAGDIPPIMKVPPPTLTSRVLKLTVKASLFGLVVWGVSRIVPLPKSLPNSIDTIRTSVHDFFHIGGAGQGRF</sequence>
<protein>
    <submittedName>
        <fullName evidence="2">TraB domain-containing protein</fullName>
    </submittedName>
</protein>
<dbReference type="PANTHER" id="PTHR21530">
    <property type="entry name" value="PHEROMONE SHUTDOWN PROTEIN"/>
    <property type="match status" value="1"/>
</dbReference>
<keyword evidence="3" id="KW-1185">Reference proteome</keyword>
<dbReference type="CDD" id="cd14726">
    <property type="entry name" value="TraB_PrgY-like"/>
    <property type="match status" value="1"/>
</dbReference>
<dbReference type="FunCoup" id="A0A2J7PMY1">
    <property type="interactions" value="395"/>
</dbReference>
<dbReference type="Proteomes" id="UP000235965">
    <property type="component" value="Unassembled WGS sequence"/>
</dbReference>
<dbReference type="InterPro" id="IPR046345">
    <property type="entry name" value="TraB_PrgY-like"/>
</dbReference>
<feature type="region of interest" description="Disordered" evidence="1">
    <location>
        <begin position="54"/>
        <end position="136"/>
    </location>
</feature>
<dbReference type="OrthoDB" id="48306at2759"/>
<dbReference type="Pfam" id="PF01963">
    <property type="entry name" value="TraB_PrgY_gumN"/>
    <property type="match status" value="1"/>
</dbReference>
<dbReference type="PANTHER" id="PTHR21530:SF7">
    <property type="entry name" value="TRAB DOMAIN-CONTAINING PROTEIN"/>
    <property type="match status" value="1"/>
</dbReference>
<dbReference type="EMBL" id="NEVH01023960">
    <property type="protein sequence ID" value="PNF17678.1"/>
    <property type="molecule type" value="Genomic_DNA"/>
</dbReference>
<dbReference type="InParanoid" id="A0A2J7PMY1"/>
<dbReference type="InterPro" id="IPR002816">
    <property type="entry name" value="TraB/PrgY/GumN_fam"/>
</dbReference>
<name>A0A2J7PMY1_9NEOP</name>
<gene>
    <name evidence="2" type="ORF">B7P43_G07355</name>
</gene>
<comment type="caution">
    <text evidence="2">The sequence shown here is derived from an EMBL/GenBank/DDBJ whole genome shotgun (WGS) entry which is preliminary data.</text>
</comment>
<evidence type="ECO:0000256" key="1">
    <source>
        <dbReference type="SAM" id="MobiDB-lite"/>
    </source>
</evidence>
<evidence type="ECO:0000313" key="3">
    <source>
        <dbReference type="Proteomes" id="UP000235965"/>
    </source>
</evidence>
<dbReference type="EMBL" id="NEVH01023960">
    <property type="protein sequence ID" value="PNF17680.1"/>
    <property type="molecule type" value="Genomic_DNA"/>
</dbReference>
<proteinExistence type="predicted"/>
<dbReference type="STRING" id="105785.A0A2J7PMY1"/>
<accession>A0A2J7PMY1</accession>
<dbReference type="AlphaFoldDB" id="A0A2J7PMY1"/>
<organism evidence="2 3">
    <name type="scientific">Cryptotermes secundus</name>
    <dbReference type="NCBI Taxonomy" id="105785"/>
    <lineage>
        <taxon>Eukaryota</taxon>
        <taxon>Metazoa</taxon>
        <taxon>Ecdysozoa</taxon>
        <taxon>Arthropoda</taxon>
        <taxon>Hexapoda</taxon>
        <taxon>Insecta</taxon>
        <taxon>Pterygota</taxon>
        <taxon>Neoptera</taxon>
        <taxon>Polyneoptera</taxon>
        <taxon>Dictyoptera</taxon>
        <taxon>Blattodea</taxon>
        <taxon>Blattoidea</taxon>
        <taxon>Termitoidae</taxon>
        <taxon>Kalotermitidae</taxon>
        <taxon>Cryptotermitinae</taxon>
        <taxon>Cryptotermes</taxon>
    </lineage>
</organism>
<dbReference type="EMBL" id="NEVH01023960">
    <property type="protein sequence ID" value="PNF17677.1"/>
    <property type="molecule type" value="Genomic_DNA"/>
</dbReference>
<feature type="compositionally biased region" description="Polar residues" evidence="1">
    <location>
        <begin position="54"/>
        <end position="91"/>
    </location>
</feature>